<accession>A0A846N604</accession>
<dbReference type="PANTHER" id="PTHR41386:SF1">
    <property type="entry name" value="MEMBRANE PROTEIN"/>
    <property type="match status" value="1"/>
</dbReference>
<feature type="transmembrane region" description="Helical" evidence="2">
    <location>
        <begin position="146"/>
        <end position="169"/>
    </location>
</feature>
<sequence length="235" mass="27121">MAPPPVKCAICGQTKPASETIPGILVRPAIDALIRKKHPEWSLSDTICTTCHNAFRMQYVQEQVQKDRGELSNLENEVVESIRQNQIVTDNINSEFETHQTLGARVADKVAEFGGSWKFIFIFFGVMAVWILCNTVPLLWRPFDPYPFILFNLVLSMLAAIQAPIIMMSQNRQETRDRMRAENDYQVNLKAEIEIRVLTEKMDQLLHHQWQRLLEIQRLQTEMIEDLANRTASPK</sequence>
<proteinExistence type="predicted"/>
<dbReference type="Proteomes" id="UP000570514">
    <property type="component" value="Unassembled WGS sequence"/>
</dbReference>
<dbReference type="EMBL" id="JAASRM010000001">
    <property type="protein sequence ID" value="NIK90420.1"/>
    <property type="molecule type" value="Genomic_DNA"/>
</dbReference>
<dbReference type="RefSeq" id="WP_208414959.1">
    <property type="nucleotide sequence ID" value="NZ_BAAADC010000001.1"/>
</dbReference>
<evidence type="ECO:0000256" key="1">
    <source>
        <dbReference type="SAM" id="Coils"/>
    </source>
</evidence>
<dbReference type="InterPro" id="IPR010406">
    <property type="entry name" value="DUF1003"/>
</dbReference>
<dbReference type="PANTHER" id="PTHR41386">
    <property type="entry name" value="INTEGRAL MEMBRANE PROTEIN-RELATED"/>
    <property type="match status" value="1"/>
</dbReference>
<keyword evidence="2" id="KW-0812">Transmembrane</keyword>
<feature type="transmembrane region" description="Helical" evidence="2">
    <location>
        <begin position="119"/>
        <end position="140"/>
    </location>
</feature>
<gene>
    <name evidence="3" type="ORF">FHS83_003738</name>
</gene>
<evidence type="ECO:0000256" key="2">
    <source>
        <dbReference type="SAM" id="Phobius"/>
    </source>
</evidence>
<comment type="caution">
    <text evidence="3">The sequence shown here is derived from an EMBL/GenBank/DDBJ whole genome shotgun (WGS) entry which is preliminary data.</text>
</comment>
<dbReference type="Pfam" id="PF06210">
    <property type="entry name" value="DUF1003"/>
    <property type="match status" value="1"/>
</dbReference>
<protein>
    <submittedName>
        <fullName evidence="3">Putative membrane protein</fullName>
    </submittedName>
</protein>
<organism evidence="3 4">
    <name type="scientific">Rhizomicrobium palustre</name>
    <dbReference type="NCBI Taxonomy" id="189966"/>
    <lineage>
        <taxon>Bacteria</taxon>
        <taxon>Pseudomonadati</taxon>
        <taxon>Pseudomonadota</taxon>
        <taxon>Alphaproteobacteria</taxon>
        <taxon>Micropepsales</taxon>
        <taxon>Micropepsaceae</taxon>
        <taxon>Rhizomicrobium</taxon>
    </lineage>
</organism>
<keyword evidence="2" id="KW-0472">Membrane</keyword>
<name>A0A846N604_9PROT</name>
<keyword evidence="1" id="KW-0175">Coiled coil</keyword>
<evidence type="ECO:0000313" key="4">
    <source>
        <dbReference type="Proteomes" id="UP000570514"/>
    </source>
</evidence>
<feature type="coiled-coil region" evidence="1">
    <location>
        <begin position="57"/>
        <end position="91"/>
    </location>
</feature>
<dbReference type="AlphaFoldDB" id="A0A846N604"/>
<keyword evidence="2" id="KW-1133">Transmembrane helix</keyword>
<reference evidence="3 4" key="1">
    <citation type="submission" date="2020-03" db="EMBL/GenBank/DDBJ databases">
        <title>Genomic Encyclopedia of Type Strains, Phase IV (KMG-IV): sequencing the most valuable type-strain genomes for metagenomic binning, comparative biology and taxonomic classification.</title>
        <authorList>
            <person name="Goeker M."/>
        </authorList>
    </citation>
    <scope>NUCLEOTIDE SEQUENCE [LARGE SCALE GENOMIC DNA]</scope>
    <source>
        <strain evidence="3 4">DSM 19867</strain>
    </source>
</reference>
<evidence type="ECO:0000313" key="3">
    <source>
        <dbReference type="EMBL" id="NIK90420.1"/>
    </source>
</evidence>
<keyword evidence="4" id="KW-1185">Reference proteome</keyword>